<reference evidence="3 4" key="1">
    <citation type="submission" date="2024-09" db="EMBL/GenBank/DDBJ databases">
        <title>Genome sequencing and assembly of Phytophthora oleae, isolate VK10A, causative agent of rot of olive drupes.</title>
        <authorList>
            <person name="Conti Taguali S."/>
            <person name="Riolo M."/>
            <person name="La Spada F."/>
            <person name="Cacciola S.O."/>
            <person name="Dionisio G."/>
        </authorList>
    </citation>
    <scope>NUCLEOTIDE SEQUENCE [LARGE SCALE GENOMIC DNA]</scope>
    <source>
        <strain evidence="3 4">VK10A</strain>
    </source>
</reference>
<name>A0ABD3F320_9STRA</name>
<comment type="caution">
    <text evidence="3">The sequence shown here is derived from an EMBL/GenBank/DDBJ whole genome shotgun (WGS) entry which is preliminary data.</text>
</comment>
<proteinExistence type="predicted"/>
<sequence>MAFLDMINERTGRPIVCRNYSRGDKPSVLHFGCTEVPEPYGFQSVPHTIVIDPQGIVRRNSDNFHWDHRCSVTPSPGSGGSKLFEQDYGVVKTVQMPVVLMFQRHGRGHSRTNSRSRHPGLPSPSPPVDQLSPEPEPIPELACATNKR</sequence>
<dbReference type="EMBL" id="JBIMZQ010000037">
    <property type="protein sequence ID" value="KAL3661115.1"/>
    <property type="molecule type" value="Genomic_DNA"/>
</dbReference>
<evidence type="ECO:0000256" key="1">
    <source>
        <dbReference type="SAM" id="MobiDB-lite"/>
    </source>
</evidence>
<evidence type="ECO:0008006" key="5">
    <source>
        <dbReference type="Google" id="ProtNLM"/>
    </source>
</evidence>
<protein>
    <recommendedName>
        <fullName evidence="5">Thioredoxin-like fold domain-containing protein</fullName>
    </recommendedName>
</protein>
<evidence type="ECO:0000313" key="3">
    <source>
        <dbReference type="EMBL" id="KAL3661118.1"/>
    </source>
</evidence>
<keyword evidence="4" id="KW-1185">Reference proteome</keyword>
<gene>
    <name evidence="2" type="ORF">V7S43_013724</name>
    <name evidence="3" type="ORF">V7S43_013727</name>
</gene>
<dbReference type="AlphaFoldDB" id="A0ABD3F320"/>
<dbReference type="Proteomes" id="UP001632037">
    <property type="component" value="Unassembled WGS sequence"/>
</dbReference>
<feature type="region of interest" description="Disordered" evidence="1">
    <location>
        <begin position="102"/>
        <end position="148"/>
    </location>
</feature>
<evidence type="ECO:0000313" key="4">
    <source>
        <dbReference type="Proteomes" id="UP001632037"/>
    </source>
</evidence>
<organism evidence="3 4">
    <name type="scientific">Phytophthora oleae</name>
    <dbReference type="NCBI Taxonomy" id="2107226"/>
    <lineage>
        <taxon>Eukaryota</taxon>
        <taxon>Sar</taxon>
        <taxon>Stramenopiles</taxon>
        <taxon>Oomycota</taxon>
        <taxon>Peronosporomycetes</taxon>
        <taxon>Peronosporales</taxon>
        <taxon>Peronosporaceae</taxon>
        <taxon>Phytophthora</taxon>
    </lineage>
</organism>
<dbReference type="EMBL" id="JBIMZQ010000037">
    <property type="protein sequence ID" value="KAL3661118.1"/>
    <property type="molecule type" value="Genomic_DNA"/>
</dbReference>
<evidence type="ECO:0000313" key="2">
    <source>
        <dbReference type="EMBL" id="KAL3661115.1"/>
    </source>
</evidence>
<feature type="compositionally biased region" description="Basic residues" evidence="1">
    <location>
        <begin position="104"/>
        <end position="118"/>
    </location>
</feature>
<accession>A0ABD3F320</accession>